<feature type="transmembrane region" description="Helical" evidence="1">
    <location>
        <begin position="21"/>
        <end position="38"/>
    </location>
</feature>
<evidence type="ECO:0000313" key="3">
    <source>
        <dbReference type="Proteomes" id="UP001253439"/>
    </source>
</evidence>
<keyword evidence="1" id="KW-0812">Transmembrane</keyword>
<evidence type="ECO:0000256" key="1">
    <source>
        <dbReference type="SAM" id="Phobius"/>
    </source>
</evidence>
<sequence length="68" mass="7665">MNLVRRIEQRLRGDRENHWPLILSSGVFAGVIYQTPYYGAEYGFGGVIIAFAALTLLVYILLPLILLV</sequence>
<organism evidence="2 3">
    <name type="scientific">Haloarcula terrestris</name>
    <dbReference type="NCBI Taxonomy" id="2950533"/>
    <lineage>
        <taxon>Archaea</taxon>
        <taxon>Methanobacteriati</taxon>
        <taxon>Methanobacteriota</taxon>
        <taxon>Stenosarchaea group</taxon>
        <taxon>Halobacteria</taxon>
        <taxon>Halobacteriales</taxon>
        <taxon>Haloarculaceae</taxon>
        <taxon>Haloarcula</taxon>
    </lineage>
</organism>
<dbReference type="Proteomes" id="UP001253439">
    <property type="component" value="Unassembled WGS sequence"/>
</dbReference>
<keyword evidence="1" id="KW-1133">Transmembrane helix</keyword>
<keyword evidence="1" id="KW-0472">Membrane</keyword>
<comment type="caution">
    <text evidence="2">The sequence shown here is derived from an EMBL/GenBank/DDBJ whole genome shotgun (WGS) entry which is preliminary data.</text>
</comment>
<evidence type="ECO:0000313" key="2">
    <source>
        <dbReference type="EMBL" id="MDS0223828.1"/>
    </source>
</evidence>
<gene>
    <name evidence="2" type="ORF">NDI54_21095</name>
</gene>
<reference evidence="2 3" key="1">
    <citation type="submission" date="2022-06" db="EMBL/GenBank/DDBJ databases">
        <title>Haloarcula sp. a new haloarchaeum isolate from saline soil.</title>
        <authorList>
            <person name="Strakova D."/>
            <person name="Galisteo C."/>
            <person name="Sanchez-Porro C."/>
            <person name="Ventosa A."/>
        </authorList>
    </citation>
    <scope>NUCLEOTIDE SEQUENCE [LARGE SCALE GENOMIC DNA]</scope>
    <source>
        <strain evidence="2 3">S1AR25-5A</strain>
    </source>
</reference>
<proteinExistence type="predicted"/>
<dbReference type="AlphaFoldDB" id="A0AAE4F3L1"/>
<keyword evidence="3" id="KW-1185">Reference proteome</keyword>
<name>A0AAE4F3L1_9EURY</name>
<protein>
    <submittedName>
        <fullName evidence="2">Uncharacterized protein</fullName>
    </submittedName>
</protein>
<feature type="transmembrane region" description="Helical" evidence="1">
    <location>
        <begin position="44"/>
        <end position="67"/>
    </location>
</feature>
<accession>A0AAE4F3L1</accession>
<dbReference type="EMBL" id="JAMQOM010000028">
    <property type="protein sequence ID" value="MDS0223828.1"/>
    <property type="molecule type" value="Genomic_DNA"/>
</dbReference>
<dbReference type="RefSeq" id="WP_310898306.1">
    <property type="nucleotide sequence ID" value="NZ_JAMQOM010000028.1"/>
</dbReference>